<dbReference type="InterPro" id="IPR023090">
    <property type="entry name" value="UPF0702_alpha/beta_dom_sf"/>
</dbReference>
<feature type="domain" description="YetF C-terminal" evidence="8">
    <location>
        <begin position="82"/>
        <end position="210"/>
    </location>
</feature>
<proteinExistence type="inferred from homology"/>
<dbReference type="EMBL" id="FPIP01000002">
    <property type="protein sequence ID" value="SFW24581.1"/>
    <property type="molecule type" value="Genomic_DNA"/>
</dbReference>
<evidence type="ECO:0000256" key="7">
    <source>
        <dbReference type="SAM" id="Phobius"/>
    </source>
</evidence>
<dbReference type="PANTHER" id="PTHR34582">
    <property type="entry name" value="UPF0702 TRANSMEMBRANE PROTEIN YCAP"/>
    <property type="match status" value="1"/>
</dbReference>
<evidence type="ECO:0000256" key="3">
    <source>
        <dbReference type="ARBA" id="ARBA00022475"/>
    </source>
</evidence>
<dbReference type="PANTHER" id="PTHR34582:SF6">
    <property type="entry name" value="UPF0702 TRANSMEMBRANE PROTEIN YCAP"/>
    <property type="match status" value="1"/>
</dbReference>
<keyword evidence="3" id="KW-1003">Cell membrane</keyword>
<feature type="transmembrane region" description="Helical" evidence="7">
    <location>
        <begin position="6"/>
        <end position="23"/>
    </location>
</feature>
<dbReference type="Gene3D" id="3.30.240.20">
    <property type="entry name" value="bsu07140 like domains"/>
    <property type="match status" value="2"/>
</dbReference>
<comment type="subcellular location">
    <subcellularLocation>
        <location evidence="1">Cell membrane</location>
        <topology evidence="1">Multi-pass membrane protein</topology>
    </subcellularLocation>
</comment>
<name>A0A1K1MNE4_RUMFL</name>
<keyword evidence="4 7" id="KW-0812">Transmembrane</keyword>
<dbReference type="Pfam" id="PF04239">
    <property type="entry name" value="DUF421"/>
    <property type="match status" value="1"/>
</dbReference>
<keyword evidence="5 7" id="KW-1133">Transmembrane helix</keyword>
<dbReference type="RefSeq" id="WP_072299703.1">
    <property type="nucleotide sequence ID" value="NZ_FPIP01000002.1"/>
</dbReference>
<organism evidence="9 10">
    <name type="scientific">Ruminococcus flavefaciens</name>
    <dbReference type="NCBI Taxonomy" id="1265"/>
    <lineage>
        <taxon>Bacteria</taxon>
        <taxon>Bacillati</taxon>
        <taxon>Bacillota</taxon>
        <taxon>Clostridia</taxon>
        <taxon>Eubacteriales</taxon>
        <taxon>Oscillospiraceae</taxon>
        <taxon>Ruminococcus</taxon>
    </lineage>
</organism>
<reference evidence="9 10" key="1">
    <citation type="submission" date="2016-11" db="EMBL/GenBank/DDBJ databases">
        <authorList>
            <person name="Jaros S."/>
            <person name="Januszkiewicz K."/>
            <person name="Wedrychowicz H."/>
        </authorList>
    </citation>
    <scope>NUCLEOTIDE SEQUENCE [LARGE SCALE GENOMIC DNA]</scope>
    <source>
        <strain evidence="9 10">YL228</strain>
    </source>
</reference>
<dbReference type="AlphaFoldDB" id="A0A1K1MNE4"/>
<evidence type="ECO:0000256" key="5">
    <source>
        <dbReference type="ARBA" id="ARBA00022989"/>
    </source>
</evidence>
<gene>
    <name evidence="9" type="ORF">SAMN02910280_1359</name>
</gene>
<comment type="similarity">
    <text evidence="2">Belongs to the UPF0702 family.</text>
</comment>
<evidence type="ECO:0000256" key="4">
    <source>
        <dbReference type="ARBA" id="ARBA00022692"/>
    </source>
</evidence>
<evidence type="ECO:0000256" key="6">
    <source>
        <dbReference type="ARBA" id="ARBA00023136"/>
    </source>
</evidence>
<dbReference type="Proteomes" id="UP000183461">
    <property type="component" value="Unassembled WGS sequence"/>
</dbReference>
<accession>A0A1K1MNE4</accession>
<evidence type="ECO:0000313" key="9">
    <source>
        <dbReference type="EMBL" id="SFW24581.1"/>
    </source>
</evidence>
<feature type="transmembrane region" description="Helical" evidence="7">
    <location>
        <begin position="56"/>
        <end position="78"/>
    </location>
</feature>
<dbReference type="GO" id="GO:0005886">
    <property type="term" value="C:plasma membrane"/>
    <property type="evidence" value="ECO:0007669"/>
    <property type="project" value="UniProtKB-SubCell"/>
</dbReference>
<evidence type="ECO:0000256" key="1">
    <source>
        <dbReference type="ARBA" id="ARBA00004651"/>
    </source>
</evidence>
<evidence type="ECO:0000259" key="8">
    <source>
        <dbReference type="Pfam" id="PF04239"/>
    </source>
</evidence>
<protein>
    <submittedName>
        <fullName evidence="9">Uncharacterized membrane protein YcaP, DUF421 family</fullName>
    </submittedName>
</protein>
<dbReference type="InterPro" id="IPR007353">
    <property type="entry name" value="DUF421"/>
</dbReference>
<keyword evidence="6 7" id="KW-0472">Membrane</keyword>
<evidence type="ECO:0000256" key="2">
    <source>
        <dbReference type="ARBA" id="ARBA00006448"/>
    </source>
</evidence>
<evidence type="ECO:0000313" key="10">
    <source>
        <dbReference type="Proteomes" id="UP000183461"/>
    </source>
</evidence>
<sequence length="235" mass="25949">MCVILIRSVILYVLVIFAVRLMGKRQLGELQPSELVITILVSNIATLPIEDVNIPIIVGVTPILSLVCFEVMVSWINLRLPELRRLISGSPKIIIRNGCIERDIMRELRFSVDDLLMALRSKDIFDIGEVQYAIVETTGSVSVMKKQTLDTPTRKDMKIAAECSEPPVLIIADGKFIPQAMESVKLSKAAVEMLLSANKMSLNDVFIMTADSSGSCFIADKQGTPPMIVTLGEKK</sequence>